<evidence type="ECO:0000313" key="7">
    <source>
        <dbReference type="EMBL" id="MCK2213745.1"/>
    </source>
</evidence>
<dbReference type="CDD" id="cd15831">
    <property type="entry name" value="BTAD"/>
    <property type="match status" value="1"/>
</dbReference>
<protein>
    <submittedName>
        <fullName evidence="7">Tetratricopeptide repeat protein</fullName>
    </submittedName>
</protein>
<reference evidence="7 8" key="1">
    <citation type="submission" date="2022-04" db="EMBL/GenBank/DDBJ databases">
        <title>Genome draft of Actinomadura sp. ATCC 31491.</title>
        <authorList>
            <person name="Shi X."/>
            <person name="Du Y."/>
        </authorList>
    </citation>
    <scope>NUCLEOTIDE SEQUENCE [LARGE SCALE GENOMIC DNA]</scope>
    <source>
        <strain evidence="7 8">ATCC 31491</strain>
    </source>
</reference>
<comment type="caution">
    <text evidence="7">The sequence shown here is derived from an EMBL/GenBank/DDBJ whole genome shotgun (WGS) entry which is preliminary data.</text>
</comment>
<feature type="repeat" description="TPR" evidence="4">
    <location>
        <begin position="818"/>
        <end position="851"/>
    </location>
</feature>
<evidence type="ECO:0000256" key="3">
    <source>
        <dbReference type="ARBA" id="ARBA00023163"/>
    </source>
</evidence>
<organism evidence="7 8">
    <name type="scientific">Actinomadura luzonensis</name>
    <dbReference type="NCBI Taxonomy" id="2805427"/>
    <lineage>
        <taxon>Bacteria</taxon>
        <taxon>Bacillati</taxon>
        <taxon>Actinomycetota</taxon>
        <taxon>Actinomycetes</taxon>
        <taxon>Streptosporangiales</taxon>
        <taxon>Thermomonosporaceae</taxon>
        <taxon>Actinomadura</taxon>
    </lineage>
</organism>
<dbReference type="InterPro" id="IPR002182">
    <property type="entry name" value="NB-ARC"/>
</dbReference>
<dbReference type="PANTHER" id="PTHR35807:SF1">
    <property type="entry name" value="TRANSCRIPTIONAL REGULATOR REDD"/>
    <property type="match status" value="1"/>
</dbReference>
<dbReference type="SMART" id="SM00028">
    <property type="entry name" value="TPR"/>
    <property type="match status" value="5"/>
</dbReference>
<dbReference type="RefSeq" id="WP_242371790.1">
    <property type="nucleotide sequence ID" value="NZ_JAKRKC020000001.1"/>
</dbReference>
<dbReference type="SMART" id="SM01043">
    <property type="entry name" value="BTAD"/>
    <property type="match status" value="1"/>
</dbReference>
<gene>
    <name evidence="7" type="ORF">MF672_008085</name>
</gene>
<dbReference type="PROSITE" id="PS51755">
    <property type="entry name" value="OMPR_PHOB"/>
    <property type="match status" value="1"/>
</dbReference>
<keyword evidence="2 5" id="KW-0238">DNA-binding</keyword>
<dbReference type="PROSITE" id="PS50005">
    <property type="entry name" value="TPR"/>
    <property type="match status" value="1"/>
</dbReference>
<dbReference type="SMART" id="SM00862">
    <property type="entry name" value="Trans_reg_C"/>
    <property type="match status" value="1"/>
</dbReference>
<evidence type="ECO:0000256" key="2">
    <source>
        <dbReference type="ARBA" id="ARBA00023125"/>
    </source>
</evidence>
<evidence type="ECO:0000313" key="8">
    <source>
        <dbReference type="Proteomes" id="UP001317259"/>
    </source>
</evidence>
<dbReference type="PANTHER" id="PTHR35807">
    <property type="entry name" value="TRANSCRIPTIONAL REGULATOR REDD-RELATED"/>
    <property type="match status" value="1"/>
</dbReference>
<evidence type="ECO:0000256" key="5">
    <source>
        <dbReference type="PROSITE-ProRule" id="PRU01091"/>
    </source>
</evidence>
<feature type="domain" description="OmpR/PhoB-type" evidence="6">
    <location>
        <begin position="1"/>
        <end position="96"/>
    </location>
</feature>
<dbReference type="Pfam" id="PF13424">
    <property type="entry name" value="TPR_12"/>
    <property type="match status" value="1"/>
</dbReference>
<keyword evidence="8" id="KW-1185">Reference proteome</keyword>
<dbReference type="InterPro" id="IPR051677">
    <property type="entry name" value="AfsR-DnrI-RedD_regulator"/>
</dbReference>
<keyword evidence="4" id="KW-0802">TPR repeat</keyword>
<sequence length="1066" mass="114836">MVARAWAFQILGAVAVTVDGEEVPLPSQQATVLATLVLNAGAVVPVDHLAHVLWGDAFPRHHRARIRTLVSKLRTACRAGPDELIVTRPPGYLLRVEPGRLDADRFADLAGRARAAAADDRREEAVALYGEALSLWSAPFAGIDHPFASARIARLEELHLAAVEGRAEELLALGRAAEAVADLSAVVVEHPLRERPHGQLMRALAATGRTPEAVELYHRLRLRLREELGVEPAAPLRDLYARLIAGERRVVPRHLPPVTGSLFGRRPDLARVSAAAAGPARTVAVVGPAGVGKTSLALWWAHEHAGDFPDGQLFLDLRGFQRAPATTDPLTRLLCALGHAPREVPEDPDARLSLYRSSLAGRRMLIVLDDAVDAAQVRPLLPGEPRCLALVTSRDRLSGLAARDGAERVALDVLVQDDCLALLAHSAGERRLATEPEAAARLVELCGRLPLALRIAGALLSDHPRQTIDGFVTRLREHGRLAGLRIEGDDGVAVRPALEQSYRALPPLARRMFRLVNLIPGTDITLEAAAALADVPRTEAEGLLGELTRVHLATENGAGRFACHDLLAELAGELNAAADPGEQEAAVTRLAHYYLHSIAAVARLAHSRPVDLLPEPPAGSPEVFGSREEAEAWMTAEWESVTTVVEHVARHGPPGLAWRLVDALRIILYRRRWMAQWLRLARLGLETARREQSLEGEAAMRLSLGLAHHCAGDYLLSIKELDRATVLCRRARWPSGEADALRAAGSALAVPGRLRAALGRTRRALDIYASIGDHDRAASSVNNLAYILRHLGRLSEAEEYLERARTMAAGIASAEPLVLTLAGLGLVRQEQGRLEEALDVLGRALELSHSAASRYGQVAVLDAIGAVHADAGRDEDALDVRRRMLDLAMSIGDHGYELLALIGLARAEVRLGRPVTFRLQAASREAEGIGHRQGCVEAALGLSELAVRGGRLDEATAHARSALDWAVRGYAPGIGKAGTALAVADLARGDFQQCASHCQRAVRVFARTGQRLDQARALELLGQARERSGDLRGARSARSRARGVLDGLGARQDAARIRTGCARPEQ</sequence>
<dbReference type="InterPro" id="IPR001867">
    <property type="entry name" value="OmpR/PhoB-type_DNA-bd"/>
</dbReference>
<dbReference type="Pfam" id="PF03704">
    <property type="entry name" value="BTAD"/>
    <property type="match status" value="1"/>
</dbReference>
<dbReference type="EMBL" id="JAKRKC020000001">
    <property type="protein sequence ID" value="MCK2213745.1"/>
    <property type="molecule type" value="Genomic_DNA"/>
</dbReference>
<dbReference type="Proteomes" id="UP001317259">
    <property type="component" value="Unassembled WGS sequence"/>
</dbReference>
<dbReference type="Pfam" id="PF00931">
    <property type="entry name" value="NB-ARC"/>
    <property type="match status" value="1"/>
</dbReference>
<evidence type="ECO:0000256" key="1">
    <source>
        <dbReference type="ARBA" id="ARBA00023015"/>
    </source>
</evidence>
<dbReference type="InterPro" id="IPR005158">
    <property type="entry name" value="BTAD"/>
</dbReference>
<evidence type="ECO:0000256" key="4">
    <source>
        <dbReference type="PROSITE-ProRule" id="PRU00339"/>
    </source>
</evidence>
<feature type="DNA-binding region" description="OmpR/PhoB-type" evidence="5">
    <location>
        <begin position="1"/>
        <end position="96"/>
    </location>
</feature>
<name>A0ABT0FN26_9ACTN</name>
<accession>A0ABT0FN26</accession>
<dbReference type="Pfam" id="PF00486">
    <property type="entry name" value="Trans_reg_C"/>
    <property type="match status" value="1"/>
</dbReference>
<dbReference type="InterPro" id="IPR019734">
    <property type="entry name" value="TPR_rpt"/>
</dbReference>
<evidence type="ECO:0000259" key="6">
    <source>
        <dbReference type="PROSITE" id="PS51755"/>
    </source>
</evidence>
<keyword evidence="3" id="KW-0804">Transcription</keyword>
<proteinExistence type="predicted"/>
<keyword evidence="1" id="KW-0805">Transcription regulation</keyword>